<evidence type="ECO:0000256" key="5">
    <source>
        <dbReference type="ARBA" id="ARBA00023251"/>
    </source>
</evidence>
<feature type="transmembrane region" description="Helical" evidence="6">
    <location>
        <begin position="143"/>
        <end position="170"/>
    </location>
</feature>
<evidence type="ECO:0000256" key="3">
    <source>
        <dbReference type="ARBA" id="ARBA00022989"/>
    </source>
</evidence>
<keyword evidence="4 6" id="KW-0472">Membrane</keyword>
<evidence type="ECO:0000259" key="7">
    <source>
        <dbReference type="PROSITE" id="PS51012"/>
    </source>
</evidence>
<dbReference type="PROSITE" id="PS51012">
    <property type="entry name" value="ABC_TM2"/>
    <property type="match status" value="1"/>
</dbReference>
<dbReference type="GO" id="GO:0140359">
    <property type="term" value="F:ABC-type transporter activity"/>
    <property type="evidence" value="ECO:0007669"/>
    <property type="project" value="InterPro"/>
</dbReference>
<proteinExistence type="inferred from homology"/>
<dbReference type="PIRSF" id="PIRSF006648">
    <property type="entry name" value="DrrB"/>
    <property type="match status" value="1"/>
</dbReference>
<evidence type="ECO:0000256" key="2">
    <source>
        <dbReference type="ARBA" id="ARBA00022692"/>
    </source>
</evidence>
<dbReference type="GO" id="GO:0043190">
    <property type="term" value="C:ATP-binding cassette (ABC) transporter complex"/>
    <property type="evidence" value="ECO:0007669"/>
    <property type="project" value="InterPro"/>
</dbReference>
<feature type="domain" description="ABC transmembrane type-2" evidence="7">
    <location>
        <begin position="33"/>
        <end position="256"/>
    </location>
</feature>
<dbReference type="Pfam" id="PF01061">
    <property type="entry name" value="ABC2_membrane"/>
    <property type="match status" value="1"/>
</dbReference>
<comment type="similarity">
    <text evidence="6">Belongs to the ABC-2 integral membrane protein family.</text>
</comment>
<feature type="transmembrane region" description="Helical" evidence="6">
    <location>
        <begin position="177"/>
        <end position="197"/>
    </location>
</feature>
<dbReference type="GO" id="GO:0046677">
    <property type="term" value="P:response to antibiotic"/>
    <property type="evidence" value="ECO:0007669"/>
    <property type="project" value="UniProtKB-KW"/>
</dbReference>
<dbReference type="InterPro" id="IPR013525">
    <property type="entry name" value="ABC2_TM"/>
</dbReference>
<comment type="subcellular location">
    <subcellularLocation>
        <location evidence="6">Cell membrane</location>
        <topology evidence="6">Multi-pass membrane protein</topology>
    </subcellularLocation>
    <subcellularLocation>
        <location evidence="1">Membrane</location>
        <topology evidence="1">Multi-pass membrane protein</topology>
    </subcellularLocation>
</comment>
<keyword evidence="6" id="KW-0813">Transport</keyword>
<keyword evidence="3 6" id="KW-1133">Transmembrane helix</keyword>
<accession>A0A9D2CAI5</accession>
<keyword evidence="5" id="KW-0046">Antibiotic resistance</keyword>
<evidence type="ECO:0000256" key="6">
    <source>
        <dbReference type="RuleBase" id="RU361157"/>
    </source>
</evidence>
<keyword evidence="6" id="KW-1003">Cell membrane</keyword>
<evidence type="ECO:0000313" key="8">
    <source>
        <dbReference type="EMBL" id="HIY66455.1"/>
    </source>
</evidence>
<keyword evidence="2 6" id="KW-0812">Transmembrane</keyword>
<sequence length="259" mass="27093">MTTATAPVTGVSTLRSSGVFIRRSLLHSLRDGEGLLMAIALPVMLMLMFTVVFGGAIQGDGRYIDYVVPGIILTCAGFGASSTAVSVSRDMTAGAMLRFRTMPFVASTSIVGHVIASVVRNLVATAVVIGVAFAIGFRPSADLAGWIGALGIVTLWILAVTSVFAVIGLIAGGPEAANGYGFIILFLPYVSSAFVPIETMPDWIVPIAEYQPVTPIIETLRSALVGGEGQPLVSVIWCLGIIAVALALAAWRFPRTPVR</sequence>
<reference evidence="8" key="1">
    <citation type="journal article" date="2021" name="PeerJ">
        <title>Extensive microbial diversity within the chicken gut microbiome revealed by metagenomics and culture.</title>
        <authorList>
            <person name="Gilroy R."/>
            <person name="Ravi A."/>
            <person name="Getino M."/>
            <person name="Pursley I."/>
            <person name="Horton D.L."/>
            <person name="Alikhan N.F."/>
            <person name="Baker D."/>
            <person name="Gharbi K."/>
            <person name="Hall N."/>
            <person name="Watson M."/>
            <person name="Adriaenssens E.M."/>
            <person name="Foster-Nyarko E."/>
            <person name="Jarju S."/>
            <person name="Secka A."/>
            <person name="Antonio M."/>
            <person name="Oren A."/>
            <person name="Chaudhuri R.R."/>
            <person name="La Ragione R."/>
            <person name="Hildebrand F."/>
            <person name="Pallen M.J."/>
        </authorList>
    </citation>
    <scope>NUCLEOTIDE SEQUENCE</scope>
    <source>
        <strain evidence="8">ChiGjej1B1-98</strain>
    </source>
</reference>
<dbReference type="InterPro" id="IPR051784">
    <property type="entry name" value="Nod_factor_ABC_transporter"/>
</dbReference>
<feature type="transmembrane region" description="Helical" evidence="6">
    <location>
        <begin position="232"/>
        <end position="251"/>
    </location>
</feature>
<dbReference type="AlphaFoldDB" id="A0A9D2CAI5"/>
<comment type="caution">
    <text evidence="8">The sequence shown here is derived from an EMBL/GenBank/DDBJ whole genome shotgun (WGS) entry which is preliminary data.</text>
</comment>
<evidence type="ECO:0000256" key="4">
    <source>
        <dbReference type="ARBA" id="ARBA00023136"/>
    </source>
</evidence>
<protein>
    <recommendedName>
        <fullName evidence="6">Transport permease protein</fullName>
    </recommendedName>
</protein>
<dbReference type="PANTHER" id="PTHR43229:SF2">
    <property type="entry name" value="NODULATION PROTEIN J"/>
    <property type="match status" value="1"/>
</dbReference>
<organism evidence="8 9">
    <name type="scientific">Candidatus Agrococcus pullicola</name>
    <dbReference type="NCBI Taxonomy" id="2838429"/>
    <lineage>
        <taxon>Bacteria</taxon>
        <taxon>Bacillati</taxon>
        <taxon>Actinomycetota</taxon>
        <taxon>Actinomycetes</taxon>
        <taxon>Micrococcales</taxon>
        <taxon>Microbacteriaceae</taxon>
        <taxon>Agrococcus</taxon>
    </lineage>
</organism>
<reference evidence="8" key="2">
    <citation type="submission" date="2021-04" db="EMBL/GenBank/DDBJ databases">
        <authorList>
            <person name="Gilroy R."/>
        </authorList>
    </citation>
    <scope>NUCLEOTIDE SEQUENCE</scope>
    <source>
        <strain evidence="8">ChiGjej1B1-98</strain>
    </source>
</reference>
<gene>
    <name evidence="8" type="ORF">H9830_09290</name>
</gene>
<dbReference type="InterPro" id="IPR000412">
    <property type="entry name" value="ABC_2_transport"/>
</dbReference>
<dbReference type="Proteomes" id="UP000824005">
    <property type="component" value="Unassembled WGS sequence"/>
</dbReference>
<dbReference type="EMBL" id="DXDC01000282">
    <property type="protein sequence ID" value="HIY66455.1"/>
    <property type="molecule type" value="Genomic_DNA"/>
</dbReference>
<feature type="transmembrane region" description="Helical" evidence="6">
    <location>
        <begin position="108"/>
        <end position="137"/>
    </location>
</feature>
<evidence type="ECO:0000313" key="9">
    <source>
        <dbReference type="Proteomes" id="UP000824005"/>
    </source>
</evidence>
<evidence type="ECO:0000256" key="1">
    <source>
        <dbReference type="ARBA" id="ARBA00004141"/>
    </source>
</evidence>
<feature type="transmembrane region" description="Helical" evidence="6">
    <location>
        <begin position="35"/>
        <end position="57"/>
    </location>
</feature>
<dbReference type="PANTHER" id="PTHR43229">
    <property type="entry name" value="NODULATION PROTEIN J"/>
    <property type="match status" value="1"/>
</dbReference>
<feature type="transmembrane region" description="Helical" evidence="6">
    <location>
        <begin position="63"/>
        <end position="87"/>
    </location>
</feature>
<name>A0A9D2CAI5_9MICO</name>
<dbReference type="InterPro" id="IPR047817">
    <property type="entry name" value="ABC2_TM_bact-type"/>
</dbReference>